<evidence type="ECO:0000313" key="1">
    <source>
        <dbReference type="EMBL" id="CAG8840394.1"/>
    </source>
</evidence>
<proteinExistence type="predicted"/>
<feature type="non-terminal residue" evidence="1">
    <location>
        <position position="179"/>
    </location>
</feature>
<dbReference type="EMBL" id="CAJVQC010126590">
    <property type="protein sequence ID" value="CAG8840394.1"/>
    <property type="molecule type" value="Genomic_DNA"/>
</dbReference>
<comment type="caution">
    <text evidence="1">The sequence shown here is derived from an EMBL/GenBank/DDBJ whole genome shotgun (WGS) entry which is preliminary data.</text>
</comment>
<reference evidence="1" key="1">
    <citation type="submission" date="2021-06" db="EMBL/GenBank/DDBJ databases">
        <authorList>
            <person name="Kallberg Y."/>
            <person name="Tangrot J."/>
            <person name="Rosling A."/>
        </authorList>
    </citation>
    <scope>NUCLEOTIDE SEQUENCE</scope>
    <source>
        <strain evidence="1">MA461A</strain>
    </source>
</reference>
<evidence type="ECO:0000313" key="2">
    <source>
        <dbReference type="Proteomes" id="UP000789920"/>
    </source>
</evidence>
<protein>
    <submittedName>
        <fullName evidence="1">9965_t:CDS:1</fullName>
    </submittedName>
</protein>
<dbReference type="Proteomes" id="UP000789920">
    <property type="component" value="Unassembled WGS sequence"/>
</dbReference>
<gene>
    <name evidence="1" type="ORF">RPERSI_LOCUS31416</name>
</gene>
<organism evidence="1 2">
    <name type="scientific">Racocetra persica</name>
    <dbReference type="NCBI Taxonomy" id="160502"/>
    <lineage>
        <taxon>Eukaryota</taxon>
        <taxon>Fungi</taxon>
        <taxon>Fungi incertae sedis</taxon>
        <taxon>Mucoromycota</taxon>
        <taxon>Glomeromycotina</taxon>
        <taxon>Glomeromycetes</taxon>
        <taxon>Diversisporales</taxon>
        <taxon>Gigasporaceae</taxon>
        <taxon>Racocetra</taxon>
    </lineage>
</organism>
<keyword evidence="2" id="KW-1185">Reference proteome</keyword>
<accession>A0ACA9SHV7</accession>
<feature type="non-terminal residue" evidence="1">
    <location>
        <position position="1"/>
    </location>
</feature>
<name>A0ACA9SHV7_9GLOM</name>
<sequence>VEPLYFGADGSGNSLFFAVLFALETPDALYVTDKYEVSYVTFCPSEEQSSNELVPSLVARLKDMLGDAYILERKSTNYLMWDLLEYCDLENEFDKSNSLLHQLDKACWGCYNKYTTSSSIAELSDNSEYTTEGLTEFSLISIIMKWKNVLYRNRSLNALRLLVQKEQQKKDCCQSHRLQ</sequence>